<organism evidence="2 3">
    <name type="scientific">Dendrobium nobile</name>
    <name type="common">Orchid</name>
    <dbReference type="NCBI Taxonomy" id="94219"/>
    <lineage>
        <taxon>Eukaryota</taxon>
        <taxon>Viridiplantae</taxon>
        <taxon>Streptophyta</taxon>
        <taxon>Embryophyta</taxon>
        <taxon>Tracheophyta</taxon>
        <taxon>Spermatophyta</taxon>
        <taxon>Magnoliopsida</taxon>
        <taxon>Liliopsida</taxon>
        <taxon>Asparagales</taxon>
        <taxon>Orchidaceae</taxon>
        <taxon>Epidendroideae</taxon>
        <taxon>Malaxideae</taxon>
        <taxon>Dendrobiinae</taxon>
        <taxon>Dendrobium</taxon>
    </lineage>
</organism>
<reference evidence="2" key="1">
    <citation type="journal article" date="2022" name="Front. Genet.">
        <title>Chromosome-Scale Assembly of the Dendrobium nobile Genome Provides Insights Into the Molecular Mechanism of the Biosynthesis of the Medicinal Active Ingredient of Dendrobium.</title>
        <authorList>
            <person name="Xu Q."/>
            <person name="Niu S.-C."/>
            <person name="Li K.-L."/>
            <person name="Zheng P.-J."/>
            <person name="Zhang X.-J."/>
            <person name="Jia Y."/>
            <person name="Liu Y."/>
            <person name="Niu Y.-X."/>
            <person name="Yu L.-H."/>
            <person name="Chen D.-F."/>
            <person name="Zhang G.-Q."/>
        </authorList>
    </citation>
    <scope>NUCLEOTIDE SEQUENCE</scope>
    <source>
        <tissue evidence="2">Leaf</tissue>
    </source>
</reference>
<name>A0A8T3C957_DENNO</name>
<dbReference type="Gene3D" id="2.40.70.10">
    <property type="entry name" value="Acid Proteases"/>
    <property type="match status" value="1"/>
</dbReference>
<dbReference type="InterPro" id="IPR021109">
    <property type="entry name" value="Peptidase_aspartic_dom_sf"/>
</dbReference>
<evidence type="ECO:0000256" key="1">
    <source>
        <dbReference type="ARBA" id="ARBA00022729"/>
    </source>
</evidence>
<dbReference type="PANTHER" id="PTHR31284">
    <property type="entry name" value="ACID PHOSPHATASE-LIKE PROTEIN"/>
    <property type="match status" value="1"/>
</dbReference>
<keyword evidence="3" id="KW-1185">Reference proteome</keyword>
<dbReference type="EMBL" id="JAGYWB010000002">
    <property type="protein sequence ID" value="KAI0529224.1"/>
    <property type="molecule type" value="Genomic_DNA"/>
</dbReference>
<dbReference type="SMR" id="A0A8T3C957"/>
<dbReference type="PANTHER" id="PTHR31284:SF7">
    <property type="entry name" value="ACID PHOSPHATASE-LIKE PROTEIN"/>
    <property type="match status" value="1"/>
</dbReference>
<dbReference type="CDD" id="cd00303">
    <property type="entry name" value="retropepsin_like"/>
    <property type="match status" value="1"/>
</dbReference>
<dbReference type="Proteomes" id="UP000829196">
    <property type="component" value="Unassembled WGS sequence"/>
</dbReference>
<dbReference type="Pfam" id="PF03767">
    <property type="entry name" value="Acid_phosphat_B"/>
    <property type="match status" value="1"/>
</dbReference>
<dbReference type="OrthoDB" id="59415at2759"/>
<dbReference type="InterPro" id="IPR023214">
    <property type="entry name" value="HAD_sf"/>
</dbReference>
<comment type="caution">
    <text evidence="2">The sequence shown here is derived from an EMBL/GenBank/DDBJ whole genome shotgun (WGS) entry which is preliminary data.</text>
</comment>
<protein>
    <submittedName>
        <fullName evidence="2">Uncharacterized protein</fullName>
    </submittedName>
</protein>
<proteinExistence type="predicted"/>
<accession>A0A8T3C957</accession>
<dbReference type="SUPFAM" id="SSF56784">
    <property type="entry name" value="HAD-like"/>
    <property type="match status" value="1"/>
</dbReference>
<dbReference type="InterPro" id="IPR036412">
    <property type="entry name" value="HAD-like_sf"/>
</dbReference>
<dbReference type="InterPro" id="IPR005519">
    <property type="entry name" value="Acid_phosphat_B-like"/>
</dbReference>
<dbReference type="AlphaFoldDB" id="A0A8T3C957"/>
<sequence length="385" mass="42725">MEVSQFVEDQNYLEKEARVSSLVGSYRMTTTFFAPKGPTLGSMKEVSKEKIGGDRFGGNFKKLTEKELQMKRTRGLCFRCDEKYMPGHKCKDQTFQVLTVCGDEKAKEGGESGPVEEEEEKLHLDVSEVSLNYMVEFTQNHTMKLKGEIDDREVLVLIDSGATHNFISNQIVDLFGGGVKLVDTGAYGGDDGHREDLGRYQDKLGSIEDGTGSGGKEDGSVKGQLGEVQLHTGYVGVLGAYDITGRVAPYKAKIEAILELFNGHEFNKWVEKGVAPAINSSLKLYMEVLDLGFKIFLLTGRSEAQRAITADNLNSVGFQDWEKLILRGTGDERKSAMLYKSEKRSEMVADGYRIHGNSGDQWSDLLGSNTGNRSFKLPNPMYYIP</sequence>
<evidence type="ECO:0000313" key="2">
    <source>
        <dbReference type="EMBL" id="KAI0529224.1"/>
    </source>
</evidence>
<gene>
    <name evidence="2" type="ORF">KFK09_001771</name>
</gene>
<evidence type="ECO:0000313" key="3">
    <source>
        <dbReference type="Proteomes" id="UP000829196"/>
    </source>
</evidence>
<dbReference type="Gene3D" id="3.40.50.1000">
    <property type="entry name" value="HAD superfamily/HAD-like"/>
    <property type="match status" value="1"/>
</dbReference>
<keyword evidence="1" id="KW-0732">Signal</keyword>